<organism evidence="2 3">
    <name type="scientific">Methylobacterium cerastii</name>
    <dbReference type="NCBI Taxonomy" id="932741"/>
    <lineage>
        <taxon>Bacteria</taxon>
        <taxon>Pseudomonadati</taxon>
        <taxon>Pseudomonadota</taxon>
        <taxon>Alphaproteobacteria</taxon>
        <taxon>Hyphomicrobiales</taxon>
        <taxon>Methylobacteriaceae</taxon>
        <taxon>Methylobacterium</taxon>
    </lineage>
</organism>
<dbReference type="Proteomes" id="UP001055117">
    <property type="component" value="Unassembled WGS sequence"/>
</dbReference>
<sequence>MSIIDAAKGLSKDTQIYILRTELEMAKDLSSEVRKTCEVLQSHIDSLQAERNNLAANIETALKHVADGPAHDLLSAIADGLRPPSAGGATSFH</sequence>
<evidence type="ECO:0000313" key="2">
    <source>
        <dbReference type="EMBL" id="GJD47161.1"/>
    </source>
</evidence>
<evidence type="ECO:0000256" key="1">
    <source>
        <dbReference type="SAM" id="Coils"/>
    </source>
</evidence>
<dbReference type="RefSeq" id="WP_238273305.1">
    <property type="nucleotide sequence ID" value="NZ_BPQG01000119.1"/>
</dbReference>
<gene>
    <name evidence="2" type="ORF">AFCDBAGC_5047</name>
</gene>
<name>A0ABQ4QPD5_9HYPH</name>
<reference evidence="2 3" key="1">
    <citation type="journal article" date="2021" name="Front. Microbiol.">
        <title>Comprehensive Comparative Genomics and Phenotyping of Methylobacterium Species.</title>
        <authorList>
            <person name="Alessa O."/>
            <person name="Ogura Y."/>
            <person name="Fujitani Y."/>
            <person name="Takami H."/>
            <person name="Hayashi T."/>
            <person name="Sahin N."/>
            <person name="Tani A."/>
        </authorList>
    </citation>
    <scope>NUCLEOTIDE SEQUENCE [LARGE SCALE GENOMIC DNA]</scope>
    <source>
        <strain evidence="2 3">DSM 23679</strain>
    </source>
</reference>
<protein>
    <submittedName>
        <fullName evidence="2">Uncharacterized protein</fullName>
    </submittedName>
</protein>
<keyword evidence="1" id="KW-0175">Coiled coil</keyword>
<proteinExistence type="predicted"/>
<dbReference type="EMBL" id="BPQG01000119">
    <property type="protein sequence ID" value="GJD47161.1"/>
    <property type="molecule type" value="Genomic_DNA"/>
</dbReference>
<keyword evidence="3" id="KW-1185">Reference proteome</keyword>
<evidence type="ECO:0000313" key="3">
    <source>
        <dbReference type="Proteomes" id="UP001055117"/>
    </source>
</evidence>
<feature type="coiled-coil region" evidence="1">
    <location>
        <begin position="37"/>
        <end position="64"/>
    </location>
</feature>
<accession>A0ABQ4QPD5</accession>
<comment type="caution">
    <text evidence="2">The sequence shown here is derived from an EMBL/GenBank/DDBJ whole genome shotgun (WGS) entry which is preliminary data.</text>
</comment>